<name>A0ABN2B3M1_9ACTN</name>
<dbReference type="InterPro" id="IPR016181">
    <property type="entry name" value="Acyl_CoA_acyltransferase"/>
</dbReference>
<dbReference type="SUPFAM" id="SSF55729">
    <property type="entry name" value="Acyl-CoA N-acyltransferases (Nat)"/>
    <property type="match status" value="1"/>
</dbReference>
<feature type="region of interest" description="Disordered" evidence="1">
    <location>
        <begin position="261"/>
        <end position="290"/>
    </location>
</feature>
<feature type="compositionally biased region" description="Polar residues" evidence="1">
    <location>
        <begin position="266"/>
        <end position="290"/>
    </location>
</feature>
<sequence>MASRGAGRVALPPMLIRTEHPSDHAAVGALHRAAFGGEHGGTAARPVTPSAALSLVAEEDGEVAGHVMFSRCLLDAPRRQVAVQSLSPLAVAPHLQRRGIGSALIQAGPRRLDERGVPLVFLEGDPGYYARAGFTPAGDHGFRKPSLRIPDQGFQVIRLSAYEPWMTGALVYSAPFWDHDCVGRREPLASTDGCPPAGQITPRDNGRPGTLRHTAAHRGTPVTPPAIPVLTLKGAGFLRFAAPTHRSEGHRLCQHPCVQAGPAGSGTPSASARPTGCSVRSSSGWTSTRR</sequence>
<keyword evidence="4" id="KW-1185">Reference proteome</keyword>
<evidence type="ECO:0000259" key="2">
    <source>
        <dbReference type="PROSITE" id="PS51186"/>
    </source>
</evidence>
<organism evidence="3 4">
    <name type="scientific">Dactylosporangium maewongense</name>
    <dbReference type="NCBI Taxonomy" id="634393"/>
    <lineage>
        <taxon>Bacteria</taxon>
        <taxon>Bacillati</taxon>
        <taxon>Actinomycetota</taxon>
        <taxon>Actinomycetes</taxon>
        <taxon>Micromonosporales</taxon>
        <taxon>Micromonosporaceae</taxon>
        <taxon>Dactylosporangium</taxon>
    </lineage>
</organism>
<dbReference type="PROSITE" id="PS51186">
    <property type="entry name" value="GNAT"/>
    <property type="match status" value="1"/>
</dbReference>
<protein>
    <recommendedName>
        <fullName evidence="2">N-acetyltransferase domain-containing protein</fullName>
    </recommendedName>
</protein>
<dbReference type="CDD" id="cd04301">
    <property type="entry name" value="NAT_SF"/>
    <property type="match status" value="1"/>
</dbReference>
<evidence type="ECO:0000313" key="3">
    <source>
        <dbReference type="EMBL" id="GAA1533226.1"/>
    </source>
</evidence>
<proteinExistence type="predicted"/>
<dbReference type="InterPro" id="IPR000182">
    <property type="entry name" value="GNAT_dom"/>
</dbReference>
<comment type="caution">
    <text evidence="3">The sequence shown here is derived from an EMBL/GenBank/DDBJ whole genome shotgun (WGS) entry which is preliminary data.</text>
</comment>
<accession>A0ABN2B3M1</accession>
<evidence type="ECO:0000256" key="1">
    <source>
        <dbReference type="SAM" id="MobiDB-lite"/>
    </source>
</evidence>
<evidence type="ECO:0000313" key="4">
    <source>
        <dbReference type="Proteomes" id="UP001501470"/>
    </source>
</evidence>
<dbReference type="Proteomes" id="UP001501470">
    <property type="component" value="Unassembled WGS sequence"/>
</dbReference>
<dbReference type="Pfam" id="PF13527">
    <property type="entry name" value="Acetyltransf_9"/>
    <property type="match status" value="1"/>
</dbReference>
<gene>
    <name evidence="3" type="ORF">GCM10009827_059050</name>
</gene>
<feature type="region of interest" description="Disordered" evidence="1">
    <location>
        <begin position="188"/>
        <end position="226"/>
    </location>
</feature>
<feature type="domain" description="N-acetyltransferase" evidence="2">
    <location>
        <begin position="14"/>
        <end position="177"/>
    </location>
</feature>
<reference evidence="3 4" key="1">
    <citation type="journal article" date="2019" name="Int. J. Syst. Evol. Microbiol.">
        <title>The Global Catalogue of Microorganisms (GCM) 10K type strain sequencing project: providing services to taxonomists for standard genome sequencing and annotation.</title>
        <authorList>
            <consortium name="The Broad Institute Genomics Platform"/>
            <consortium name="The Broad Institute Genome Sequencing Center for Infectious Disease"/>
            <person name="Wu L."/>
            <person name="Ma J."/>
        </authorList>
    </citation>
    <scope>NUCLEOTIDE SEQUENCE [LARGE SCALE GENOMIC DNA]</scope>
    <source>
        <strain evidence="3 4">JCM 15933</strain>
    </source>
</reference>
<dbReference type="Gene3D" id="3.40.630.30">
    <property type="match status" value="1"/>
</dbReference>
<dbReference type="EMBL" id="BAAAQD010000012">
    <property type="protein sequence ID" value="GAA1533226.1"/>
    <property type="molecule type" value="Genomic_DNA"/>
</dbReference>